<dbReference type="AlphaFoldDB" id="A0A975D149"/>
<reference evidence="2" key="2">
    <citation type="submission" date="2021-04" db="EMBL/GenBank/DDBJ databases">
        <title>Isolation and genomic analysis of the ibuprofen-degrading bacterium Sphingomonas strain MPO218.</title>
        <authorList>
            <person name="Aulestia M."/>
            <person name="Flores A."/>
            <person name="Mangas E.L."/>
            <person name="Perez-Pulido A.J."/>
            <person name="Santero E."/>
            <person name="Camacho E.M."/>
        </authorList>
    </citation>
    <scope>NUCLEOTIDE SEQUENCE</scope>
    <source>
        <strain evidence="2">MPO218</strain>
    </source>
</reference>
<protein>
    <submittedName>
        <fullName evidence="2">Uncharacterized protein</fullName>
    </submittedName>
</protein>
<evidence type="ECO:0000313" key="3">
    <source>
        <dbReference type="Proteomes" id="UP000664914"/>
    </source>
</evidence>
<accession>A0A975D149</accession>
<evidence type="ECO:0000313" key="1">
    <source>
        <dbReference type="EMBL" id="QTH19690.1"/>
    </source>
</evidence>
<reference evidence="2" key="1">
    <citation type="submission" date="2020-07" db="EMBL/GenBank/DDBJ databases">
        <authorList>
            <person name="Camacho E."/>
        </authorList>
    </citation>
    <scope>NUCLEOTIDE SEQUENCE</scope>
    <source>
        <strain evidence="2">MPO218</strain>
    </source>
</reference>
<dbReference type="EMBL" id="CP059319">
    <property type="protein sequence ID" value="QTH19690.1"/>
    <property type="molecule type" value="Genomic_DNA"/>
</dbReference>
<dbReference type="Proteomes" id="UP000664914">
    <property type="component" value="Chromosome"/>
</dbReference>
<proteinExistence type="predicted"/>
<evidence type="ECO:0000313" key="2">
    <source>
        <dbReference type="EMBL" id="QTH19810.1"/>
    </source>
</evidence>
<sequence length="57" mass="6431">MAPKATIASAIVIQADRFDLLRCRCPVCLLLDARYPAEGFQLALFPYRPAQVARRRP</sequence>
<name>A0A975D149_9SPHN</name>
<dbReference type="RefSeq" id="WP_208631672.1">
    <property type="nucleotide sequence ID" value="NZ_CP059319.1"/>
</dbReference>
<dbReference type="EMBL" id="CP059319">
    <property type="protein sequence ID" value="QTH19810.1"/>
    <property type="molecule type" value="Genomic_DNA"/>
</dbReference>
<organism evidence="2 3">
    <name type="scientific">Rhizorhabdus wittichii</name>
    <dbReference type="NCBI Taxonomy" id="160791"/>
    <lineage>
        <taxon>Bacteria</taxon>
        <taxon>Pseudomonadati</taxon>
        <taxon>Pseudomonadota</taxon>
        <taxon>Alphaproteobacteria</taxon>
        <taxon>Sphingomonadales</taxon>
        <taxon>Sphingomonadaceae</taxon>
        <taxon>Rhizorhabdus</taxon>
    </lineage>
</organism>
<gene>
    <name evidence="1" type="ORF">HRJ34_15060</name>
    <name evidence="2" type="ORF">HRJ34_15710</name>
</gene>